<evidence type="ECO:0000313" key="2">
    <source>
        <dbReference type="Proteomes" id="UP001611494"/>
    </source>
</evidence>
<dbReference type="RefSeq" id="WP_039827101.1">
    <property type="nucleotide sequence ID" value="NZ_JBIRYL010000012.1"/>
</dbReference>
<reference evidence="1 2" key="1">
    <citation type="submission" date="2024-10" db="EMBL/GenBank/DDBJ databases">
        <title>The Natural Products Discovery Center: Release of the First 8490 Sequenced Strains for Exploring Actinobacteria Biosynthetic Diversity.</title>
        <authorList>
            <person name="Kalkreuter E."/>
            <person name="Kautsar S.A."/>
            <person name="Yang D."/>
            <person name="Bader C.D."/>
            <person name="Teijaro C.N."/>
            <person name="Fluegel L."/>
            <person name="Davis C.M."/>
            <person name="Simpson J.R."/>
            <person name="Lauterbach L."/>
            <person name="Steele A.D."/>
            <person name="Gui C."/>
            <person name="Meng S."/>
            <person name="Li G."/>
            <person name="Viehrig K."/>
            <person name="Ye F."/>
            <person name="Su P."/>
            <person name="Kiefer A.F."/>
            <person name="Nichols A."/>
            <person name="Cepeda A.J."/>
            <person name="Yan W."/>
            <person name="Fan B."/>
            <person name="Jiang Y."/>
            <person name="Adhikari A."/>
            <person name="Zheng C.-J."/>
            <person name="Schuster L."/>
            <person name="Cowan T.M."/>
            <person name="Smanski M.J."/>
            <person name="Chevrette M.G."/>
            <person name="De Carvalho L.P.S."/>
            <person name="Shen B."/>
        </authorList>
    </citation>
    <scope>NUCLEOTIDE SEQUENCE [LARGE SCALE GENOMIC DNA]</scope>
    <source>
        <strain evidence="1 2">NPDC019377</strain>
    </source>
</reference>
<sequence>MSEEHPLARRLDDGRILLRYFGEELDGDIVDGSVTIGPEDPAYRDWDAEIARWEQRPGPLDDTVDYEPIDYENLKILPEPPPGDRDGSR</sequence>
<comment type="caution">
    <text evidence="1">The sequence shown here is derived from an EMBL/GenBank/DDBJ whole genome shotgun (WGS) entry which is preliminary data.</text>
</comment>
<dbReference type="EMBL" id="JBIRYL010000012">
    <property type="protein sequence ID" value="MFI2233256.1"/>
    <property type="molecule type" value="Genomic_DNA"/>
</dbReference>
<gene>
    <name evidence="1" type="ORF">ACH49Z_25745</name>
</gene>
<dbReference type="Proteomes" id="UP001611494">
    <property type="component" value="Unassembled WGS sequence"/>
</dbReference>
<organism evidence="1 2">
    <name type="scientific">Nocardia testacea</name>
    <dbReference type="NCBI Taxonomy" id="248551"/>
    <lineage>
        <taxon>Bacteria</taxon>
        <taxon>Bacillati</taxon>
        <taxon>Actinomycetota</taxon>
        <taxon>Actinomycetes</taxon>
        <taxon>Mycobacteriales</taxon>
        <taxon>Nocardiaceae</taxon>
        <taxon>Nocardia</taxon>
    </lineage>
</organism>
<proteinExistence type="predicted"/>
<keyword evidence="2" id="KW-1185">Reference proteome</keyword>
<name>A0ABW7W433_9NOCA</name>
<protein>
    <submittedName>
        <fullName evidence="1">Uncharacterized protein</fullName>
    </submittedName>
</protein>
<accession>A0ABW7W433</accession>
<evidence type="ECO:0000313" key="1">
    <source>
        <dbReference type="EMBL" id="MFI2233256.1"/>
    </source>
</evidence>